<keyword evidence="1 4" id="KW-0808">Transferase</keyword>
<dbReference type="InterPro" id="IPR041354">
    <property type="entry name" value="4PPT_N"/>
</dbReference>
<evidence type="ECO:0000313" key="4">
    <source>
        <dbReference type="EMBL" id="MFB9476458.1"/>
    </source>
</evidence>
<dbReference type="Pfam" id="PF01648">
    <property type="entry name" value="ACPS"/>
    <property type="match status" value="1"/>
</dbReference>
<dbReference type="PANTHER" id="PTHR38096">
    <property type="entry name" value="ENTEROBACTIN SYNTHASE COMPONENT D"/>
    <property type="match status" value="1"/>
</dbReference>
<dbReference type="Gene3D" id="3.90.470.20">
    <property type="entry name" value="4'-phosphopantetheinyl transferase domain"/>
    <property type="match status" value="1"/>
</dbReference>
<feature type="domain" description="4'-phosphopantetheinyl transferase" evidence="2">
    <location>
        <begin position="102"/>
        <end position="177"/>
    </location>
</feature>
<dbReference type="RefSeq" id="WP_345400299.1">
    <property type="nucleotide sequence ID" value="NZ_BAAAXS010000001.1"/>
</dbReference>
<protein>
    <submittedName>
        <fullName evidence="4">4'-phosphopantetheinyl transferase</fullName>
    </submittedName>
</protein>
<evidence type="ECO:0000256" key="1">
    <source>
        <dbReference type="ARBA" id="ARBA00022679"/>
    </source>
</evidence>
<dbReference type="EMBL" id="JBHMCF010000051">
    <property type="protein sequence ID" value="MFB9476458.1"/>
    <property type="molecule type" value="Genomic_DNA"/>
</dbReference>
<feature type="domain" description="4'-phosphopantetheinyl transferase N-terminal" evidence="3">
    <location>
        <begin position="28"/>
        <end position="95"/>
    </location>
</feature>
<sequence length="240" mass="24871">MIDHLLPPQVVAVESRGDDYPDGGLFPEEEALVARAVAKRRREFTAARVCARRALAQLGRPAAPILSGTRGEPLWPDGIVGSITHCDGYRGAVAADSSAVASVGIDAEPNGPLPDGVLDTVALPEEAAFVRKQADDGGVSWGRLLFCAKEAVYKTWYPLTGRWLGFEEARIDLTTDPVTAPGATPPATGSAAGAVAGGFRARLLVDGPQVGGLAVQEFSGRWLAAEGLVLAAIVLPAPAG</sequence>
<dbReference type="Proteomes" id="UP001589568">
    <property type="component" value="Unassembled WGS sequence"/>
</dbReference>
<keyword evidence="5" id="KW-1185">Reference proteome</keyword>
<dbReference type="GO" id="GO:0016740">
    <property type="term" value="F:transferase activity"/>
    <property type="evidence" value="ECO:0007669"/>
    <property type="project" value="UniProtKB-KW"/>
</dbReference>
<name>A0ABV5P1L2_9ACTN</name>
<proteinExistence type="predicted"/>
<dbReference type="SUPFAM" id="SSF56214">
    <property type="entry name" value="4'-phosphopantetheinyl transferase"/>
    <property type="match status" value="1"/>
</dbReference>
<organism evidence="4 5">
    <name type="scientific">Nonomuraea salmonea</name>
    <dbReference type="NCBI Taxonomy" id="46181"/>
    <lineage>
        <taxon>Bacteria</taxon>
        <taxon>Bacillati</taxon>
        <taxon>Actinomycetota</taxon>
        <taxon>Actinomycetes</taxon>
        <taxon>Streptosporangiales</taxon>
        <taxon>Streptosporangiaceae</taxon>
        <taxon>Nonomuraea</taxon>
    </lineage>
</organism>
<dbReference type="InterPro" id="IPR037143">
    <property type="entry name" value="4-PPantetheinyl_Trfase_dom_sf"/>
</dbReference>
<dbReference type="PRINTS" id="PR01399">
    <property type="entry name" value="ENTSNTHTASED"/>
</dbReference>
<dbReference type="InterPro" id="IPR003542">
    <property type="entry name" value="Enbac_synth_compD-like"/>
</dbReference>
<evidence type="ECO:0000313" key="5">
    <source>
        <dbReference type="Proteomes" id="UP001589568"/>
    </source>
</evidence>
<evidence type="ECO:0000259" key="2">
    <source>
        <dbReference type="Pfam" id="PF01648"/>
    </source>
</evidence>
<dbReference type="PANTHER" id="PTHR38096:SF1">
    <property type="entry name" value="ENTEROBACTIN SYNTHASE COMPONENT D"/>
    <property type="match status" value="1"/>
</dbReference>
<accession>A0ABV5P1L2</accession>
<dbReference type="InterPro" id="IPR008278">
    <property type="entry name" value="4-PPantetheinyl_Trfase_dom"/>
</dbReference>
<gene>
    <name evidence="4" type="ORF">ACFFR3_43790</name>
</gene>
<comment type="caution">
    <text evidence="4">The sequence shown here is derived from an EMBL/GenBank/DDBJ whole genome shotgun (WGS) entry which is preliminary data.</text>
</comment>
<dbReference type="Pfam" id="PF17837">
    <property type="entry name" value="4PPT_N"/>
    <property type="match status" value="1"/>
</dbReference>
<reference evidence="4 5" key="1">
    <citation type="submission" date="2024-09" db="EMBL/GenBank/DDBJ databases">
        <authorList>
            <person name="Sun Q."/>
            <person name="Mori K."/>
        </authorList>
    </citation>
    <scope>NUCLEOTIDE SEQUENCE [LARGE SCALE GENOMIC DNA]</scope>
    <source>
        <strain evidence="4 5">JCM 3324</strain>
    </source>
</reference>
<evidence type="ECO:0000259" key="3">
    <source>
        <dbReference type="Pfam" id="PF17837"/>
    </source>
</evidence>